<evidence type="ECO:0000313" key="2">
    <source>
        <dbReference type="Proteomes" id="UP000014062"/>
    </source>
</evidence>
<organism evidence="1 2">
    <name type="scientific">Streptomyces lividans 1326</name>
    <dbReference type="NCBI Taxonomy" id="1200984"/>
    <lineage>
        <taxon>Bacteria</taxon>
        <taxon>Bacillati</taxon>
        <taxon>Actinomycetota</taxon>
        <taxon>Actinomycetes</taxon>
        <taxon>Kitasatosporales</taxon>
        <taxon>Streptomycetaceae</taxon>
        <taxon>Streptomyces</taxon>
    </lineage>
</organism>
<accession>A0A7U9DW83</accession>
<proteinExistence type="predicted"/>
<evidence type="ECO:0000313" key="1">
    <source>
        <dbReference type="EMBL" id="EOY49640.1"/>
    </source>
</evidence>
<sequence length="67" mass="7278">MSPICFDRSECARYAHTLCLGCALALVRVYSRTGGRVWPPHFASPSASRREFAASTHPTAWVGDVPG</sequence>
<dbReference type="Proteomes" id="UP000014062">
    <property type="component" value="Chromosome"/>
</dbReference>
<dbReference type="AlphaFoldDB" id="A0A7U9DW83"/>
<reference evidence="2" key="1">
    <citation type="journal article" date="2013" name="Genome Biol. Evol.">
        <title>The genome sequence of Streptomyces lividans 66 reveals a novel tRNA-dependent peptide biosynthetic system within a metal-related genomic island.</title>
        <authorList>
            <person name="Cruz-Morales P."/>
            <person name="Vijgenboom E."/>
            <person name="Iruegas-Bocardo F."/>
            <person name="Girard G."/>
            <person name="Yanez-Guerra L.A."/>
            <person name="Ramos-Aboites H.E."/>
            <person name="Pernodet J.L."/>
            <person name="Anne J."/>
            <person name="van Wezel G.P."/>
            <person name="Barona-Gomez F."/>
        </authorList>
    </citation>
    <scope>NUCLEOTIDE SEQUENCE [LARGE SCALE GENOMIC DNA]</scope>
    <source>
        <strain evidence="2">1326</strain>
    </source>
</reference>
<dbReference type="EMBL" id="CM001889">
    <property type="protein sequence ID" value="EOY49640.1"/>
    <property type="molecule type" value="Genomic_DNA"/>
</dbReference>
<name>A0A7U9DW83_STRLI</name>
<protein>
    <submittedName>
        <fullName evidence="1">Uncharacterized protein</fullName>
    </submittedName>
</protein>
<gene>
    <name evidence="1" type="ORF">SLI_4932</name>
</gene>